<dbReference type="EMBL" id="KV424057">
    <property type="protein sequence ID" value="KZT52724.1"/>
    <property type="molecule type" value="Genomic_DNA"/>
</dbReference>
<evidence type="ECO:0000256" key="3">
    <source>
        <dbReference type="ARBA" id="ARBA00022694"/>
    </source>
</evidence>
<dbReference type="SUPFAM" id="SSF53067">
    <property type="entry name" value="Actin-like ATPase domain"/>
    <property type="match status" value="1"/>
</dbReference>
<dbReference type="GO" id="GO:0005739">
    <property type="term" value="C:mitochondrion"/>
    <property type="evidence" value="ECO:0007669"/>
    <property type="project" value="UniProtKB-SubCell"/>
</dbReference>
<dbReference type="GO" id="GO:0061711">
    <property type="term" value="F:tRNA N(6)-L-threonylcarbamoyladenine synthase activity"/>
    <property type="evidence" value="ECO:0007669"/>
    <property type="project" value="UniProtKB-EC"/>
</dbReference>
<keyword evidence="4 7" id="KW-0479">Metal-binding</keyword>
<name>A0A165DFZ8_9BASI</name>
<dbReference type="PANTHER" id="PTHR11735:SF6">
    <property type="entry name" value="TRNA N6-ADENOSINE THREONYLCARBAMOYLTRANSFERASE, MITOCHONDRIAL"/>
    <property type="match status" value="1"/>
</dbReference>
<evidence type="ECO:0000259" key="8">
    <source>
        <dbReference type="Pfam" id="PF00814"/>
    </source>
</evidence>
<comment type="function">
    <text evidence="7">Required for the formation of a threonylcarbamoyl group on adenosine at position 37 (t(6)A37) in mitochondrial tRNAs that read codons beginning with adenine. Probably involved in the transfer of the threonylcarbamoyl moiety of threonylcarbamoyl-AMP (TC-AMP) to the N6 group of A37. Involved in mitochondrial genome maintenance.</text>
</comment>
<evidence type="ECO:0000256" key="1">
    <source>
        <dbReference type="ARBA" id="ARBA00012156"/>
    </source>
</evidence>
<evidence type="ECO:0000313" key="9">
    <source>
        <dbReference type="EMBL" id="KZT52724.1"/>
    </source>
</evidence>
<evidence type="ECO:0000256" key="7">
    <source>
        <dbReference type="HAMAP-Rule" id="MF_03179"/>
    </source>
</evidence>
<dbReference type="InterPro" id="IPR017861">
    <property type="entry name" value="KAE1/TsaD"/>
</dbReference>
<evidence type="ECO:0000256" key="4">
    <source>
        <dbReference type="ARBA" id="ARBA00022723"/>
    </source>
</evidence>
<protein>
    <recommendedName>
        <fullName evidence="1">N(6)-L-threonylcarbamoyladenine synthase</fullName>
        <ecNumber evidence="1">2.3.1.234</ecNumber>
    </recommendedName>
</protein>
<dbReference type="PROSITE" id="PS01016">
    <property type="entry name" value="GLYCOPROTEASE"/>
    <property type="match status" value="1"/>
</dbReference>
<keyword evidence="9" id="KW-0378">Hydrolase</keyword>
<keyword evidence="5 7" id="KW-0012">Acyltransferase</keyword>
<keyword evidence="7" id="KW-0496">Mitochondrion</keyword>
<keyword evidence="3 7" id="KW-0819">tRNA processing</keyword>
<dbReference type="GO" id="GO:0008233">
    <property type="term" value="F:peptidase activity"/>
    <property type="evidence" value="ECO:0007669"/>
    <property type="project" value="UniProtKB-KW"/>
</dbReference>
<evidence type="ECO:0000256" key="2">
    <source>
        <dbReference type="ARBA" id="ARBA00022679"/>
    </source>
</evidence>
<dbReference type="InParanoid" id="A0A165DFZ8"/>
<gene>
    <name evidence="9" type="ORF">CALCODRAFT_501912</name>
</gene>
<dbReference type="EC" id="2.3.1.234" evidence="1"/>
<dbReference type="STRING" id="1353952.A0A165DFZ8"/>
<dbReference type="FunCoup" id="A0A165DFZ8">
    <property type="interactions" value="352"/>
</dbReference>
<dbReference type="NCBIfam" id="TIGR00329">
    <property type="entry name" value="gcp_kae1"/>
    <property type="match status" value="1"/>
</dbReference>
<dbReference type="CDD" id="cd24134">
    <property type="entry name" value="ASKHA_NBD_OSGEPL1_QRI7_euk"/>
    <property type="match status" value="1"/>
</dbReference>
<dbReference type="InterPro" id="IPR022450">
    <property type="entry name" value="TsaD"/>
</dbReference>
<organism evidence="9 10">
    <name type="scientific">Calocera cornea HHB12733</name>
    <dbReference type="NCBI Taxonomy" id="1353952"/>
    <lineage>
        <taxon>Eukaryota</taxon>
        <taxon>Fungi</taxon>
        <taxon>Dikarya</taxon>
        <taxon>Basidiomycota</taxon>
        <taxon>Agaricomycotina</taxon>
        <taxon>Dacrymycetes</taxon>
        <taxon>Dacrymycetales</taxon>
        <taxon>Dacrymycetaceae</taxon>
        <taxon>Calocera</taxon>
    </lineage>
</organism>
<feature type="domain" description="Gcp-like" evidence="8">
    <location>
        <begin position="60"/>
        <end position="367"/>
    </location>
</feature>
<dbReference type="Pfam" id="PF00814">
    <property type="entry name" value="TsaD"/>
    <property type="match status" value="1"/>
</dbReference>
<comment type="catalytic activity">
    <reaction evidence="6 7">
        <text>L-threonylcarbamoyladenylate + adenosine(37) in tRNA = N(6)-L-threonylcarbamoyladenosine(37) in tRNA + AMP + H(+)</text>
        <dbReference type="Rhea" id="RHEA:37059"/>
        <dbReference type="Rhea" id="RHEA-COMP:10162"/>
        <dbReference type="Rhea" id="RHEA-COMP:10163"/>
        <dbReference type="ChEBI" id="CHEBI:15378"/>
        <dbReference type="ChEBI" id="CHEBI:73682"/>
        <dbReference type="ChEBI" id="CHEBI:74411"/>
        <dbReference type="ChEBI" id="CHEBI:74418"/>
        <dbReference type="ChEBI" id="CHEBI:456215"/>
        <dbReference type="EC" id="2.3.1.234"/>
    </reaction>
</comment>
<proteinExistence type="inferred from homology"/>
<dbReference type="InterPro" id="IPR000905">
    <property type="entry name" value="Gcp-like_dom"/>
</dbReference>
<evidence type="ECO:0000256" key="5">
    <source>
        <dbReference type="ARBA" id="ARBA00023315"/>
    </source>
</evidence>
<reference evidence="9 10" key="1">
    <citation type="journal article" date="2016" name="Mol. Biol. Evol.">
        <title>Comparative Genomics of Early-Diverging Mushroom-Forming Fungi Provides Insights into the Origins of Lignocellulose Decay Capabilities.</title>
        <authorList>
            <person name="Nagy L.G."/>
            <person name="Riley R."/>
            <person name="Tritt A."/>
            <person name="Adam C."/>
            <person name="Daum C."/>
            <person name="Floudas D."/>
            <person name="Sun H."/>
            <person name="Yadav J.S."/>
            <person name="Pangilinan J."/>
            <person name="Larsson K.H."/>
            <person name="Matsuura K."/>
            <person name="Barry K."/>
            <person name="Labutti K."/>
            <person name="Kuo R."/>
            <person name="Ohm R.A."/>
            <person name="Bhattacharya S.S."/>
            <person name="Shirouzu T."/>
            <person name="Yoshinaga Y."/>
            <person name="Martin F.M."/>
            <person name="Grigoriev I.V."/>
            <person name="Hibbett D.S."/>
        </authorList>
    </citation>
    <scope>NUCLEOTIDE SEQUENCE [LARGE SCALE GENOMIC DNA]</scope>
    <source>
        <strain evidence="9 10">HHB12733</strain>
    </source>
</reference>
<dbReference type="GO" id="GO:0072670">
    <property type="term" value="P:mitochondrial tRNA threonylcarbamoyladenosine modification"/>
    <property type="evidence" value="ECO:0007669"/>
    <property type="project" value="TreeGrafter"/>
</dbReference>
<comment type="subunit">
    <text evidence="7">Homodimer.</text>
</comment>
<dbReference type="Proteomes" id="UP000076842">
    <property type="component" value="Unassembled WGS sequence"/>
</dbReference>
<dbReference type="GO" id="GO:0006508">
    <property type="term" value="P:proteolysis"/>
    <property type="evidence" value="ECO:0007669"/>
    <property type="project" value="UniProtKB-KW"/>
</dbReference>
<keyword evidence="10" id="KW-1185">Reference proteome</keyword>
<dbReference type="PANTHER" id="PTHR11735">
    <property type="entry name" value="TRNA N6-ADENOSINE THREONYLCARBAMOYLTRANSFERASE"/>
    <property type="match status" value="1"/>
</dbReference>
<evidence type="ECO:0000313" key="10">
    <source>
        <dbReference type="Proteomes" id="UP000076842"/>
    </source>
</evidence>
<dbReference type="InterPro" id="IPR017860">
    <property type="entry name" value="Peptidase_M22_CS"/>
</dbReference>
<dbReference type="GO" id="GO:0046872">
    <property type="term" value="F:metal ion binding"/>
    <property type="evidence" value="ECO:0007669"/>
    <property type="project" value="UniProtKB-KW"/>
</dbReference>
<evidence type="ECO:0000256" key="6">
    <source>
        <dbReference type="ARBA" id="ARBA00048117"/>
    </source>
</evidence>
<accession>A0A165DFZ8</accession>
<comment type="cofactor">
    <cofactor evidence="7">
        <name>a divalent metal cation</name>
        <dbReference type="ChEBI" id="CHEBI:60240"/>
    </cofactor>
    <text evidence="7">Binds 1 divalent metal cation per subunit.</text>
</comment>
<comment type="subcellular location">
    <subcellularLocation>
        <location evidence="7">Mitochondrion</location>
    </subcellularLocation>
</comment>
<keyword evidence="2 7" id="KW-0808">Transferase</keyword>
<dbReference type="AlphaFoldDB" id="A0A165DFZ8"/>
<dbReference type="Gene3D" id="3.30.420.40">
    <property type="match status" value="2"/>
</dbReference>
<keyword evidence="9" id="KW-0645">Protease</keyword>
<dbReference type="HAMAP" id="MF_01445">
    <property type="entry name" value="TsaD"/>
    <property type="match status" value="1"/>
</dbReference>
<dbReference type="PRINTS" id="PR00789">
    <property type="entry name" value="OSIALOPTASE"/>
</dbReference>
<dbReference type="OrthoDB" id="10259622at2759"/>
<dbReference type="InterPro" id="IPR043129">
    <property type="entry name" value="ATPase_NBD"/>
</dbReference>
<sequence>MNSARLVRCRPHSTSPHVSRTLQRRAFATSPAAYKPFTVLALESSADDTCAAVVDSDRVVHSNVVIKQNDVHEKYKGIHVLPAIYAHVERMPLVIQRALIDARMRMQDIDGIAFTQGPGMAGCLAVGCNSAKALAAALGKPLVGVNHMRAHALTVTLTEERPPPFPHLTLLISGGHTMIVLVKSEVSYELLANTTDDSIGQAFDRLAVLIGLEWGQRGLGAALEACAREHSPAEDGDYWIKFPVIMQGRPDFSFSGVRSAGMRIIDDLKEQDGGEMSARSRAAFAYKFQEAVADQLEDKLIRAIKNCRLKGVKPTALVASGGVASNQYLRSRLHQAVVAAHEGSGAPLRVYYPPPALCTDNAVMIAWASMSRFLAGDTDPLDIMPLKGWKINMERPVWTGHE</sequence>
<comment type="similarity">
    <text evidence="7">Belongs to the KAE1 / TsaD family.</text>
</comment>